<dbReference type="EMBL" id="BMDI01000002">
    <property type="protein sequence ID" value="GGI19624.1"/>
    <property type="molecule type" value="Genomic_DNA"/>
</dbReference>
<dbReference type="InterPro" id="IPR000182">
    <property type="entry name" value="GNAT_dom"/>
</dbReference>
<protein>
    <recommendedName>
        <fullName evidence="1">N-acetyltransferase domain-containing protein</fullName>
    </recommendedName>
</protein>
<dbReference type="InterPro" id="IPR016181">
    <property type="entry name" value="Acyl_CoA_acyltransferase"/>
</dbReference>
<name>A0A8J3F3Q8_9BURK</name>
<keyword evidence="3" id="KW-1185">Reference proteome</keyword>
<dbReference type="AlphaFoldDB" id="A0A8J3F3Q8"/>
<organism evidence="2 3">
    <name type="scientific">Oxalicibacterium faecigallinarum</name>
    <dbReference type="NCBI Taxonomy" id="573741"/>
    <lineage>
        <taxon>Bacteria</taxon>
        <taxon>Pseudomonadati</taxon>
        <taxon>Pseudomonadota</taxon>
        <taxon>Betaproteobacteria</taxon>
        <taxon>Burkholderiales</taxon>
        <taxon>Oxalobacteraceae</taxon>
        <taxon>Oxalicibacterium</taxon>
    </lineage>
</organism>
<dbReference type="SUPFAM" id="SSF55729">
    <property type="entry name" value="Acyl-CoA N-acyltransferases (Nat)"/>
    <property type="match status" value="1"/>
</dbReference>
<proteinExistence type="predicted"/>
<dbReference type="Pfam" id="PF00583">
    <property type="entry name" value="Acetyltransf_1"/>
    <property type="match status" value="1"/>
</dbReference>
<dbReference type="CDD" id="cd04301">
    <property type="entry name" value="NAT_SF"/>
    <property type="match status" value="1"/>
</dbReference>
<accession>A0A8J3F3Q8</accession>
<feature type="domain" description="N-acetyltransferase" evidence="1">
    <location>
        <begin position="28"/>
        <end position="183"/>
    </location>
</feature>
<reference evidence="3" key="1">
    <citation type="journal article" date="2019" name="Int. J. Syst. Evol. Microbiol.">
        <title>The Global Catalogue of Microorganisms (GCM) 10K type strain sequencing project: providing services to taxonomists for standard genome sequencing and annotation.</title>
        <authorList>
            <consortium name="The Broad Institute Genomics Platform"/>
            <consortium name="The Broad Institute Genome Sequencing Center for Infectious Disease"/>
            <person name="Wu L."/>
            <person name="Ma J."/>
        </authorList>
    </citation>
    <scope>NUCLEOTIDE SEQUENCE [LARGE SCALE GENOMIC DNA]</scope>
    <source>
        <strain evidence="3">CCM 2767</strain>
    </source>
</reference>
<dbReference type="GO" id="GO:0016747">
    <property type="term" value="F:acyltransferase activity, transferring groups other than amino-acyl groups"/>
    <property type="evidence" value="ECO:0007669"/>
    <property type="project" value="InterPro"/>
</dbReference>
<gene>
    <name evidence="2" type="ORF">GCM10008066_19960</name>
</gene>
<dbReference type="PROSITE" id="PS51186">
    <property type="entry name" value="GNAT"/>
    <property type="match status" value="1"/>
</dbReference>
<dbReference type="Gene3D" id="3.40.630.30">
    <property type="match status" value="1"/>
</dbReference>
<dbReference type="Proteomes" id="UP000642180">
    <property type="component" value="Unassembled WGS sequence"/>
</dbReference>
<evidence type="ECO:0000313" key="2">
    <source>
        <dbReference type="EMBL" id="GGI19624.1"/>
    </source>
</evidence>
<dbReference type="InterPro" id="IPR024035">
    <property type="entry name" value="MSMEG_0567_GNAT"/>
</dbReference>
<evidence type="ECO:0000259" key="1">
    <source>
        <dbReference type="PROSITE" id="PS51186"/>
    </source>
</evidence>
<evidence type="ECO:0000313" key="3">
    <source>
        <dbReference type="Proteomes" id="UP000642180"/>
    </source>
</evidence>
<dbReference type="NCBIfam" id="TIGR04045">
    <property type="entry name" value="MSMEG_0567_GNAT"/>
    <property type="match status" value="1"/>
</dbReference>
<sequence>MSAQWPEASAGAAGSVMPIVRSHRRVDVRIKLATRREEVEAIRMLRRAVFCAEQGIFEHDDTDAIDATALPIAAVIDAADGSREVVGTVRIHQPETGLWYGSRLAVAWHARRLGSVGSGLIKLAVSTAHAHGCHTFLAHVQAQNVPLFERLHWHSLEQMDIHGRLHHLMQADLAHYPPIHDGDVGFVLPGRREAEAA</sequence>
<comment type="caution">
    <text evidence="2">The sequence shown here is derived from an EMBL/GenBank/DDBJ whole genome shotgun (WGS) entry which is preliminary data.</text>
</comment>